<dbReference type="SUPFAM" id="SSF81799">
    <property type="entry name" value="Putative methyltransferase TM0872, insert domain"/>
    <property type="match status" value="1"/>
</dbReference>
<gene>
    <name evidence="5" type="primary">rsmH_29</name>
    <name evidence="5" type="ORF">SDC9_93725</name>
</gene>
<keyword evidence="2 5" id="KW-0489">Methyltransferase</keyword>
<comment type="caution">
    <text evidence="5">The sequence shown here is derived from an EMBL/GenBank/DDBJ whole genome shotgun (WGS) entry which is preliminary data.</text>
</comment>
<dbReference type="EC" id="2.1.1.199" evidence="5"/>
<organism evidence="5">
    <name type="scientific">bioreactor metagenome</name>
    <dbReference type="NCBI Taxonomy" id="1076179"/>
    <lineage>
        <taxon>unclassified sequences</taxon>
        <taxon>metagenomes</taxon>
        <taxon>ecological metagenomes</taxon>
    </lineage>
</organism>
<dbReference type="Pfam" id="PF01795">
    <property type="entry name" value="Methyltransf_5"/>
    <property type="match status" value="1"/>
</dbReference>
<dbReference type="InterPro" id="IPR023397">
    <property type="entry name" value="SAM-dep_MeTrfase_MraW_recog"/>
</dbReference>
<evidence type="ECO:0000313" key="5">
    <source>
        <dbReference type="EMBL" id="MPM47017.1"/>
    </source>
</evidence>
<comment type="similarity">
    <text evidence="1">Belongs to the methyltransferase superfamily. RsmH family.</text>
</comment>
<sequence>MEKHVPVLLKETIEGLNIKKDGIYVDLTLGRGGHSREILKRLQTGTLVGVDQDEEAIKESKENLKTSNAKCIIVKSNFVKLNEILKTLNIDKVDGILMDLGVSSPQFDEDERGFSYRKDSILDMRMDRDQSLTAKDIINEYSIEDLCKIFREYGDERFAYPIAKNIIKARTNGPINTTSELVEIIKKSKPAKELAKSGHPAKQVFQALRIAVNDELNVLSKTLVDALEALKVGGRLAVITFHSGEDRIVKNIFNEKTKVEGNRLNLPDAPLEIHYALINRHPIAPSEEEVEINHRSKSAKLRIIERI</sequence>
<evidence type="ECO:0000256" key="1">
    <source>
        <dbReference type="ARBA" id="ARBA00010396"/>
    </source>
</evidence>
<dbReference type="NCBIfam" id="TIGR00006">
    <property type="entry name" value="16S rRNA (cytosine(1402)-N(4))-methyltransferase RsmH"/>
    <property type="match status" value="1"/>
</dbReference>
<dbReference type="Gene3D" id="3.40.50.150">
    <property type="entry name" value="Vaccinia Virus protein VP39"/>
    <property type="match status" value="1"/>
</dbReference>
<dbReference type="Gene3D" id="1.10.150.170">
    <property type="entry name" value="Putative methyltransferase TM0872, insert domain"/>
    <property type="match status" value="1"/>
</dbReference>
<dbReference type="PANTHER" id="PTHR11265">
    <property type="entry name" value="S-ADENOSYL-METHYLTRANSFERASE MRAW"/>
    <property type="match status" value="1"/>
</dbReference>
<dbReference type="GO" id="GO:0071424">
    <property type="term" value="F:rRNA (cytosine-N4-)-methyltransferase activity"/>
    <property type="evidence" value="ECO:0007669"/>
    <property type="project" value="TreeGrafter"/>
</dbReference>
<keyword evidence="4" id="KW-0949">S-adenosyl-L-methionine</keyword>
<evidence type="ECO:0000256" key="2">
    <source>
        <dbReference type="ARBA" id="ARBA00022603"/>
    </source>
</evidence>
<name>A0A645A1S1_9ZZZZ</name>
<dbReference type="InterPro" id="IPR029063">
    <property type="entry name" value="SAM-dependent_MTases_sf"/>
</dbReference>
<dbReference type="AlphaFoldDB" id="A0A645A1S1"/>
<dbReference type="InterPro" id="IPR002903">
    <property type="entry name" value="RsmH"/>
</dbReference>
<dbReference type="EMBL" id="VSSQ01011511">
    <property type="protein sequence ID" value="MPM47017.1"/>
    <property type="molecule type" value="Genomic_DNA"/>
</dbReference>
<accession>A0A645A1S1</accession>
<dbReference type="PIRSF" id="PIRSF004486">
    <property type="entry name" value="MraW"/>
    <property type="match status" value="1"/>
</dbReference>
<protein>
    <submittedName>
        <fullName evidence="5">Ribosomal RNA small subunit methyltransferase H</fullName>
        <ecNumber evidence="5">2.1.1.199</ecNumber>
    </submittedName>
</protein>
<dbReference type="GO" id="GO:0070475">
    <property type="term" value="P:rRNA base methylation"/>
    <property type="evidence" value="ECO:0007669"/>
    <property type="project" value="TreeGrafter"/>
</dbReference>
<dbReference type="GO" id="GO:0005737">
    <property type="term" value="C:cytoplasm"/>
    <property type="evidence" value="ECO:0007669"/>
    <property type="project" value="TreeGrafter"/>
</dbReference>
<dbReference type="HAMAP" id="MF_01007">
    <property type="entry name" value="16SrRNA_methyltr_H"/>
    <property type="match status" value="1"/>
</dbReference>
<evidence type="ECO:0000256" key="4">
    <source>
        <dbReference type="ARBA" id="ARBA00022691"/>
    </source>
</evidence>
<proteinExistence type="inferred from homology"/>
<keyword evidence="3 5" id="KW-0808">Transferase</keyword>
<reference evidence="5" key="1">
    <citation type="submission" date="2019-08" db="EMBL/GenBank/DDBJ databases">
        <authorList>
            <person name="Kucharzyk K."/>
            <person name="Murdoch R.W."/>
            <person name="Higgins S."/>
            <person name="Loffler F."/>
        </authorList>
    </citation>
    <scope>NUCLEOTIDE SEQUENCE</scope>
</reference>
<dbReference type="PANTHER" id="PTHR11265:SF0">
    <property type="entry name" value="12S RRNA N4-METHYLCYTIDINE METHYLTRANSFERASE"/>
    <property type="match status" value="1"/>
</dbReference>
<dbReference type="SUPFAM" id="SSF53335">
    <property type="entry name" value="S-adenosyl-L-methionine-dependent methyltransferases"/>
    <property type="match status" value="1"/>
</dbReference>
<evidence type="ECO:0000256" key="3">
    <source>
        <dbReference type="ARBA" id="ARBA00022679"/>
    </source>
</evidence>